<dbReference type="AlphaFoldDB" id="A0A5M8PX28"/>
<dbReference type="OrthoDB" id="1850764at2759"/>
<gene>
    <name evidence="13" type="ORF">FRX48_01986</name>
</gene>
<evidence type="ECO:0000256" key="11">
    <source>
        <dbReference type="SAM" id="MobiDB-lite"/>
    </source>
</evidence>
<dbReference type="PROSITE" id="PS50294">
    <property type="entry name" value="WD_REPEATS_REGION"/>
    <property type="match status" value="3"/>
</dbReference>
<organism evidence="13 14">
    <name type="scientific">Lasallia pustulata</name>
    <dbReference type="NCBI Taxonomy" id="136370"/>
    <lineage>
        <taxon>Eukaryota</taxon>
        <taxon>Fungi</taxon>
        <taxon>Dikarya</taxon>
        <taxon>Ascomycota</taxon>
        <taxon>Pezizomycotina</taxon>
        <taxon>Lecanoromycetes</taxon>
        <taxon>OSLEUM clade</taxon>
        <taxon>Umbilicariomycetidae</taxon>
        <taxon>Umbilicariales</taxon>
        <taxon>Umbilicariaceae</taxon>
        <taxon>Lasallia</taxon>
    </lineage>
</organism>
<feature type="compositionally biased region" description="Polar residues" evidence="11">
    <location>
        <begin position="520"/>
        <end position="532"/>
    </location>
</feature>
<evidence type="ECO:0000256" key="2">
    <source>
        <dbReference type="ARBA" id="ARBA00022553"/>
    </source>
</evidence>
<evidence type="ECO:0000256" key="3">
    <source>
        <dbReference type="ARBA" id="ARBA00022574"/>
    </source>
</evidence>
<sequence length="616" mass="67654">MSGRFVRASKYRHVFGRPTRKEQCYDNLRISKNAWDTNLIKANPHYISVNWEASGGGAFAVIPINEKGRLPEQIPLFRGHTAVVLDTDWNPFDDSLIASGSDDGKAFIWKVPENFSLHTDGEEPRDVAPVAKLTGHSRKVGHVLFNPAAENVLATSSGDYTIKLWDVEAGTAQLVLKHTDIVQSLSWSANGSLMVTTSRDKKLRIWDTRQQEPAHVVAGHAGAKNSRAVWMGEHDRVATTGFSKMSDRQLGLWDIKNPKEPVGGFQMLDSMSGVSMPFWDDSTQCLYLAGKGDGNIRYYEYENDRFEYLSEYKSGDPQRGIAFMPKRGVNVHENEVMRAFKSVNDSYIEPISFLVPRRAEGFQDDIFPPVVGLKPAMSSTEWFEGKEALPPKIDLASVYAGGEPVEIASVPKPSTKSPASSQIPSSTKKESEPVRETPQPSSTFRGPPPSMREQTRSVADLATKFADKDDVDSSDGDDDTSSFEEVSKPVDRLGGGVPLASKKAEEIAPPELRDAAESGLPSSVGPSQQKSTALPMKNAPSSGPTPSSGEPIQGYLHEIKCLLQQQNETMAAQSEKIAQLTAEVDMLKQSLGDGVSGRDKDDRIRELEAQLERSRT</sequence>
<evidence type="ECO:0000256" key="5">
    <source>
        <dbReference type="ARBA" id="ARBA00023054"/>
    </source>
</evidence>
<accession>A0A5M8PX28</accession>
<evidence type="ECO:0000256" key="8">
    <source>
        <dbReference type="PROSITE-ProRule" id="PRU00221"/>
    </source>
</evidence>
<feature type="compositionally biased region" description="Polar residues" evidence="11">
    <location>
        <begin position="412"/>
        <end position="426"/>
    </location>
</feature>
<dbReference type="Pfam" id="PF08953">
    <property type="entry name" value="DUF1899"/>
    <property type="match status" value="1"/>
</dbReference>
<dbReference type="InterPro" id="IPR036322">
    <property type="entry name" value="WD40_repeat_dom_sf"/>
</dbReference>
<dbReference type="InterPro" id="IPR015943">
    <property type="entry name" value="WD40/YVTN_repeat-like_dom_sf"/>
</dbReference>
<dbReference type="Gene3D" id="2.130.10.10">
    <property type="entry name" value="YVTN repeat-like/Quinoprotein amine dehydrogenase"/>
    <property type="match status" value="1"/>
</dbReference>
<dbReference type="InterPro" id="IPR019775">
    <property type="entry name" value="WD40_repeat_CS"/>
</dbReference>
<name>A0A5M8PX28_9LECA</name>
<evidence type="ECO:0000256" key="1">
    <source>
        <dbReference type="ARBA" id="ARBA00009482"/>
    </source>
</evidence>
<dbReference type="GO" id="GO:0007015">
    <property type="term" value="P:actin filament organization"/>
    <property type="evidence" value="ECO:0007669"/>
    <property type="project" value="TreeGrafter"/>
</dbReference>
<keyword evidence="6" id="KW-0009">Actin-binding</keyword>
<feature type="domain" description="DUF1899" evidence="12">
    <location>
        <begin position="4"/>
        <end position="68"/>
    </location>
</feature>
<dbReference type="InterPro" id="IPR015048">
    <property type="entry name" value="DUF1899"/>
</dbReference>
<dbReference type="InterPro" id="IPR015505">
    <property type="entry name" value="Coronin"/>
</dbReference>
<proteinExistence type="inferred from homology"/>
<evidence type="ECO:0000256" key="7">
    <source>
        <dbReference type="ARBA" id="ARBA00062568"/>
    </source>
</evidence>
<feature type="repeat" description="WD" evidence="8">
    <location>
        <begin position="175"/>
        <end position="216"/>
    </location>
</feature>
<evidence type="ECO:0000256" key="4">
    <source>
        <dbReference type="ARBA" id="ARBA00022737"/>
    </source>
</evidence>
<comment type="caution">
    <text evidence="13">The sequence shown here is derived from an EMBL/GenBank/DDBJ whole genome shotgun (WGS) entry which is preliminary data.</text>
</comment>
<dbReference type="PROSITE" id="PS50082">
    <property type="entry name" value="WD_REPEATS_2"/>
    <property type="match status" value="3"/>
</dbReference>
<feature type="coiled-coil region" evidence="10">
    <location>
        <begin position="563"/>
        <end position="590"/>
    </location>
</feature>
<dbReference type="InterPro" id="IPR020472">
    <property type="entry name" value="WD40_PAC1"/>
</dbReference>
<dbReference type="PANTHER" id="PTHR10856:SF0">
    <property type="entry name" value="CORONIN"/>
    <property type="match status" value="1"/>
</dbReference>
<feature type="repeat" description="WD" evidence="8">
    <location>
        <begin position="77"/>
        <end position="119"/>
    </location>
</feature>
<comment type="similarity">
    <text evidence="1 9">Belongs to the WD repeat coronin family.</text>
</comment>
<dbReference type="SUPFAM" id="SSF50978">
    <property type="entry name" value="WD40 repeat-like"/>
    <property type="match status" value="1"/>
</dbReference>
<dbReference type="PROSITE" id="PS00678">
    <property type="entry name" value="WD_REPEATS_1"/>
    <property type="match status" value="2"/>
</dbReference>
<evidence type="ECO:0000313" key="14">
    <source>
        <dbReference type="Proteomes" id="UP000324767"/>
    </source>
</evidence>
<keyword evidence="3 8" id="KW-0853">WD repeat</keyword>
<evidence type="ECO:0000256" key="6">
    <source>
        <dbReference type="ARBA" id="ARBA00023203"/>
    </source>
</evidence>
<dbReference type="FunFam" id="2.130.10.10:FF:000197">
    <property type="entry name" value="Coronin"/>
    <property type="match status" value="1"/>
</dbReference>
<feature type="compositionally biased region" description="Acidic residues" evidence="11">
    <location>
        <begin position="469"/>
        <end position="482"/>
    </location>
</feature>
<keyword evidence="5 10" id="KW-0175">Coiled coil</keyword>
<feature type="region of interest" description="Disordered" evidence="11">
    <location>
        <begin position="408"/>
        <end position="553"/>
    </location>
</feature>
<feature type="compositionally biased region" description="Basic and acidic residues" evidence="11">
    <location>
        <begin position="502"/>
        <end position="516"/>
    </location>
</feature>
<dbReference type="SMART" id="SM01167">
    <property type="entry name" value="DUF1900"/>
    <property type="match status" value="1"/>
</dbReference>
<reference evidence="13 14" key="1">
    <citation type="submission" date="2019-09" db="EMBL/GenBank/DDBJ databases">
        <title>The hologenome of the rock-dwelling lichen Lasallia pustulata.</title>
        <authorList>
            <person name="Greshake Tzovaras B."/>
            <person name="Segers F."/>
            <person name="Bicker A."/>
            <person name="Dal Grande F."/>
            <person name="Otte J."/>
            <person name="Hankeln T."/>
            <person name="Schmitt I."/>
            <person name="Ebersberger I."/>
        </authorList>
    </citation>
    <scope>NUCLEOTIDE SEQUENCE [LARGE SCALE GENOMIC DNA]</scope>
    <source>
        <strain evidence="13">A1-1</strain>
    </source>
</reference>
<dbReference type="SMART" id="SM01166">
    <property type="entry name" value="DUF1899"/>
    <property type="match status" value="1"/>
</dbReference>
<comment type="subunit">
    <text evidence="7">Binds to F-actin.</text>
</comment>
<dbReference type="GO" id="GO:0030479">
    <property type="term" value="C:actin cortical patch"/>
    <property type="evidence" value="ECO:0007669"/>
    <property type="project" value="UniProtKB-ARBA"/>
</dbReference>
<evidence type="ECO:0000259" key="12">
    <source>
        <dbReference type="SMART" id="SM01166"/>
    </source>
</evidence>
<evidence type="ECO:0000313" key="13">
    <source>
        <dbReference type="EMBL" id="KAA6413626.1"/>
    </source>
</evidence>
<dbReference type="PANTHER" id="PTHR10856">
    <property type="entry name" value="CORONIN"/>
    <property type="match status" value="1"/>
</dbReference>
<keyword evidence="2" id="KW-0597">Phosphoprotein</keyword>
<evidence type="ECO:0000256" key="10">
    <source>
        <dbReference type="SAM" id="Coils"/>
    </source>
</evidence>
<dbReference type="InterPro" id="IPR001680">
    <property type="entry name" value="WD40_rpt"/>
</dbReference>
<dbReference type="Pfam" id="PF16300">
    <property type="entry name" value="WD40_4"/>
    <property type="match status" value="1"/>
</dbReference>
<keyword evidence="4 9" id="KW-0677">Repeat</keyword>
<dbReference type="Pfam" id="PF00400">
    <property type="entry name" value="WD40"/>
    <property type="match status" value="3"/>
</dbReference>
<feature type="compositionally biased region" description="Low complexity" evidence="11">
    <location>
        <begin position="540"/>
        <end position="551"/>
    </location>
</feature>
<dbReference type="PRINTS" id="PR00320">
    <property type="entry name" value="GPROTEINBRPT"/>
</dbReference>
<protein>
    <recommendedName>
        <fullName evidence="9">Coronin</fullName>
    </recommendedName>
</protein>
<dbReference type="Proteomes" id="UP000324767">
    <property type="component" value="Unassembled WGS sequence"/>
</dbReference>
<feature type="repeat" description="WD" evidence="8">
    <location>
        <begin position="133"/>
        <end position="175"/>
    </location>
</feature>
<dbReference type="EMBL" id="VXIT01000003">
    <property type="protein sequence ID" value="KAA6413626.1"/>
    <property type="molecule type" value="Genomic_DNA"/>
</dbReference>
<evidence type="ECO:0000256" key="9">
    <source>
        <dbReference type="RuleBase" id="RU280818"/>
    </source>
</evidence>
<dbReference type="GO" id="GO:0051015">
    <property type="term" value="F:actin filament binding"/>
    <property type="evidence" value="ECO:0007669"/>
    <property type="project" value="TreeGrafter"/>
</dbReference>
<dbReference type="SMART" id="SM00320">
    <property type="entry name" value="WD40"/>
    <property type="match status" value="4"/>
</dbReference>